<comment type="caution">
    <text evidence="2">The sequence shown here is derived from an EMBL/GenBank/DDBJ whole genome shotgun (WGS) entry which is preliminary data.</text>
</comment>
<evidence type="ECO:0000256" key="1">
    <source>
        <dbReference type="SAM" id="MobiDB-lite"/>
    </source>
</evidence>
<feature type="region of interest" description="Disordered" evidence="1">
    <location>
        <begin position="1"/>
        <end position="115"/>
    </location>
</feature>
<dbReference type="Proteomes" id="UP001321749">
    <property type="component" value="Unassembled WGS sequence"/>
</dbReference>
<gene>
    <name evidence="2" type="ORF">QBC42DRAFT_261946</name>
</gene>
<keyword evidence="3" id="KW-1185">Reference proteome</keyword>
<name>A0AAV9HWC8_9PEZI</name>
<dbReference type="PANTHER" id="PTHR37848:SF1">
    <property type="entry name" value="SUN DOMAIN-CONTAINING PROTEIN"/>
    <property type="match status" value="1"/>
</dbReference>
<protein>
    <submittedName>
        <fullName evidence="2">Uncharacterized protein</fullName>
    </submittedName>
</protein>
<feature type="compositionally biased region" description="Polar residues" evidence="1">
    <location>
        <begin position="14"/>
        <end position="28"/>
    </location>
</feature>
<organism evidence="2 3">
    <name type="scientific">Cladorrhinum samala</name>
    <dbReference type="NCBI Taxonomy" id="585594"/>
    <lineage>
        <taxon>Eukaryota</taxon>
        <taxon>Fungi</taxon>
        <taxon>Dikarya</taxon>
        <taxon>Ascomycota</taxon>
        <taxon>Pezizomycotina</taxon>
        <taxon>Sordariomycetes</taxon>
        <taxon>Sordariomycetidae</taxon>
        <taxon>Sordariales</taxon>
        <taxon>Podosporaceae</taxon>
        <taxon>Cladorrhinum</taxon>
    </lineage>
</organism>
<dbReference type="AlphaFoldDB" id="A0AAV9HWC8"/>
<sequence>MDPAEYSTADQEKTILQQQYQQQDSPVESPSSPGPSASASPGATNTVAMTVEELESSPVHSPRPSSIPVTAARSPTPPPYSGPSTPIQNPSSHSPSASNALLPSSQPRRYPGLPPLDYRLYNPPLFALSQDRTTIRSSAPYLSTNVSALVALIRQQATVPPKPVIHIVGRRDPSSSSSRTDFFIKLNLMHLIVPQDPRQQRLDYLRCVGPGEEALRGGSKPSLEPVLDGLEEWARRYVDDKGASKSFAMERVVANLDVNWIEGQVRALIASMKYPGSVSVKFPVTHNRVVVQAPEKGNKMLNSLAVLFNGGKKKYEVVKAVWPFASGRNGESGRRVVSCSEEEWWREWKEVVRFAISTKRHGWVTNEDKLEVIMEADADASIHVDWGPDEGGKQASSWN</sequence>
<proteinExistence type="predicted"/>
<feature type="compositionally biased region" description="Low complexity" evidence="1">
    <location>
        <begin position="82"/>
        <end position="107"/>
    </location>
</feature>
<accession>A0AAV9HWC8</accession>
<dbReference type="EMBL" id="MU864941">
    <property type="protein sequence ID" value="KAK4465265.1"/>
    <property type="molecule type" value="Genomic_DNA"/>
</dbReference>
<feature type="compositionally biased region" description="Low complexity" evidence="1">
    <location>
        <begin position="29"/>
        <end position="43"/>
    </location>
</feature>
<dbReference type="PANTHER" id="PTHR37848">
    <property type="entry name" value="EXPRESSED PROTEIN"/>
    <property type="match status" value="1"/>
</dbReference>
<reference evidence="2" key="2">
    <citation type="submission" date="2023-06" db="EMBL/GenBank/DDBJ databases">
        <authorList>
            <consortium name="Lawrence Berkeley National Laboratory"/>
            <person name="Mondo S.J."/>
            <person name="Hensen N."/>
            <person name="Bonometti L."/>
            <person name="Westerberg I."/>
            <person name="Brannstrom I.O."/>
            <person name="Guillou S."/>
            <person name="Cros-Aarteil S."/>
            <person name="Calhoun S."/>
            <person name="Haridas S."/>
            <person name="Kuo A."/>
            <person name="Pangilinan J."/>
            <person name="Riley R."/>
            <person name="Labutti K."/>
            <person name="Andreopoulos B."/>
            <person name="Lipzen A."/>
            <person name="Chen C."/>
            <person name="Yanf M."/>
            <person name="Daum C."/>
            <person name="Ng V."/>
            <person name="Clum A."/>
            <person name="Steindorff A."/>
            <person name="Ohm R."/>
            <person name="Martin F."/>
            <person name="Silar P."/>
            <person name="Natvig D."/>
            <person name="Lalanne C."/>
            <person name="Gautier V."/>
            <person name="Ament-Velasquez S.L."/>
            <person name="Kruys A."/>
            <person name="Hutchinson M.I."/>
            <person name="Powell A.J."/>
            <person name="Barry K."/>
            <person name="Miller A.N."/>
            <person name="Grigoriev I.V."/>
            <person name="Debuchy R."/>
            <person name="Gladieux P."/>
            <person name="Thoren M.H."/>
            <person name="Johannesson H."/>
        </authorList>
    </citation>
    <scope>NUCLEOTIDE SEQUENCE</scope>
    <source>
        <strain evidence="2">PSN324</strain>
    </source>
</reference>
<reference evidence="2" key="1">
    <citation type="journal article" date="2023" name="Mol. Phylogenet. Evol.">
        <title>Genome-scale phylogeny and comparative genomics of the fungal order Sordariales.</title>
        <authorList>
            <person name="Hensen N."/>
            <person name="Bonometti L."/>
            <person name="Westerberg I."/>
            <person name="Brannstrom I.O."/>
            <person name="Guillou S."/>
            <person name="Cros-Aarteil S."/>
            <person name="Calhoun S."/>
            <person name="Haridas S."/>
            <person name="Kuo A."/>
            <person name="Mondo S."/>
            <person name="Pangilinan J."/>
            <person name="Riley R."/>
            <person name="LaButti K."/>
            <person name="Andreopoulos B."/>
            <person name="Lipzen A."/>
            <person name="Chen C."/>
            <person name="Yan M."/>
            <person name="Daum C."/>
            <person name="Ng V."/>
            <person name="Clum A."/>
            <person name="Steindorff A."/>
            <person name="Ohm R.A."/>
            <person name="Martin F."/>
            <person name="Silar P."/>
            <person name="Natvig D.O."/>
            <person name="Lalanne C."/>
            <person name="Gautier V."/>
            <person name="Ament-Velasquez S.L."/>
            <person name="Kruys A."/>
            <person name="Hutchinson M.I."/>
            <person name="Powell A.J."/>
            <person name="Barry K."/>
            <person name="Miller A.N."/>
            <person name="Grigoriev I.V."/>
            <person name="Debuchy R."/>
            <person name="Gladieux P."/>
            <person name="Hiltunen Thoren M."/>
            <person name="Johannesson H."/>
        </authorList>
    </citation>
    <scope>NUCLEOTIDE SEQUENCE</scope>
    <source>
        <strain evidence="2">PSN324</strain>
    </source>
</reference>
<evidence type="ECO:0000313" key="3">
    <source>
        <dbReference type="Proteomes" id="UP001321749"/>
    </source>
</evidence>
<evidence type="ECO:0000313" key="2">
    <source>
        <dbReference type="EMBL" id="KAK4465265.1"/>
    </source>
</evidence>